<comment type="caution">
    <text evidence="3">The sequence shown here is derived from an EMBL/GenBank/DDBJ whole genome shotgun (WGS) entry which is preliminary data.</text>
</comment>
<feature type="region of interest" description="Disordered" evidence="2">
    <location>
        <begin position="1"/>
        <end position="31"/>
    </location>
</feature>
<protein>
    <submittedName>
        <fullName evidence="3">Uncharacterized protein</fullName>
    </submittedName>
</protein>
<gene>
    <name evidence="3" type="ORF">J2S17_001484</name>
</gene>
<evidence type="ECO:0000256" key="2">
    <source>
        <dbReference type="SAM" id="MobiDB-lite"/>
    </source>
</evidence>
<keyword evidence="4" id="KW-1185">Reference proteome</keyword>
<organism evidence="3 4">
    <name type="scientific">Cytobacillus purgationiresistens</name>
    <dbReference type="NCBI Taxonomy" id="863449"/>
    <lineage>
        <taxon>Bacteria</taxon>
        <taxon>Bacillati</taxon>
        <taxon>Bacillota</taxon>
        <taxon>Bacilli</taxon>
        <taxon>Bacillales</taxon>
        <taxon>Bacillaceae</taxon>
        <taxon>Cytobacillus</taxon>
    </lineage>
</organism>
<dbReference type="EMBL" id="JAUSUB010000005">
    <property type="protein sequence ID" value="MDQ0269612.1"/>
    <property type="molecule type" value="Genomic_DNA"/>
</dbReference>
<evidence type="ECO:0000256" key="1">
    <source>
        <dbReference type="ARBA" id="ARBA00022969"/>
    </source>
</evidence>
<reference evidence="3 4" key="1">
    <citation type="submission" date="2023-07" db="EMBL/GenBank/DDBJ databases">
        <title>Genomic Encyclopedia of Type Strains, Phase IV (KMG-IV): sequencing the most valuable type-strain genomes for metagenomic binning, comparative biology and taxonomic classification.</title>
        <authorList>
            <person name="Goeker M."/>
        </authorList>
    </citation>
    <scope>NUCLEOTIDE SEQUENCE [LARGE SCALE GENOMIC DNA]</scope>
    <source>
        <strain evidence="3 4">DSM 23494</strain>
    </source>
</reference>
<dbReference type="InterPro" id="IPR012613">
    <property type="entry name" value="SASP_SspO"/>
</dbReference>
<keyword evidence="1" id="KW-0749">Sporulation</keyword>
<evidence type="ECO:0000313" key="4">
    <source>
        <dbReference type="Proteomes" id="UP001238088"/>
    </source>
</evidence>
<dbReference type="Pfam" id="PF08175">
    <property type="entry name" value="SspO"/>
    <property type="match status" value="1"/>
</dbReference>
<accession>A0ABU0AED8</accession>
<evidence type="ECO:0000313" key="3">
    <source>
        <dbReference type="EMBL" id="MDQ0269612.1"/>
    </source>
</evidence>
<dbReference type="RefSeq" id="WP_370874974.1">
    <property type="nucleotide sequence ID" value="NZ_JAUSUB010000005.1"/>
</dbReference>
<name>A0ABU0AED8_9BACI</name>
<proteinExistence type="predicted"/>
<dbReference type="Proteomes" id="UP001238088">
    <property type="component" value="Unassembled WGS sequence"/>
</dbReference>
<sequence length="31" mass="3621">MSKKHISKTQNVNEPLAEAQKQNNKKKKKNQ</sequence>